<dbReference type="AlphaFoldDB" id="A0A2I9CV96"/>
<evidence type="ECO:0000256" key="1">
    <source>
        <dbReference type="SAM" id="Phobius"/>
    </source>
</evidence>
<comment type="caution">
    <text evidence="2">The sequence shown here is derived from an EMBL/GenBank/DDBJ whole genome shotgun (WGS) entry which is preliminary data.</text>
</comment>
<organism evidence="2 3">
    <name type="scientific">Deinococcus aerius</name>
    <dbReference type="NCBI Taxonomy" id="200253"/>
    <lineage>
        <taxon>Bacteria</taxon>
        <taxon>Thermotogati</taxon>
        <taxon>Deinococcota</taxon>
        <taxon>Deinococci</taxon>
        <taxon>Deinococcales</taxon>
        <taxon>Deinococcaceae</taxon>
        <taxon>Deinococcus</taxon>
    </lineage>
</organism>
<feature type="transmembrane region" description="Helical" evidence="1">
    <location>
        <begin position="80"/>
        <end position="100"/>
    </location>
</feature>
<dbReference type="RefSeq" id="WP_103129250.1">
    <property type="nucleotide sequence ID" value="NZ_BFAG01000006.1"/>
</dbReference>
<protein>
    <submittedName>
        <fullName evidence="2">Uncharacterized protein</fullName>
    </submittedName>
</protein>
<keyword evidence="1" id="KW-0812">Transmembrane</keyword>
<dbReference type="EMBL" id="BFAG01000006">
    <property type="protein sequence ID" value="GBF05833.1"/>
    <property type="molecule type" value="Genomic_DNA"/>
</dbReference>
<gene>
    <name evidence="2" type="ORF">DAERI_060093</name>
</gene>
<proteinExistence type="predicted"/>
<dbReference type="OrthoDB" id="10000065at2"/>
<feature type="transmembrane region" description="Helical" evidence="1">
    <location>
        <begin position="112"/>
        <end position="131"/>
    </location>
</feature>
<keyword evidence="1" id="KW-0472">Membrane</keyword>
<feature type="transmembrane region" description="Helical" evidence="1">
    <location>
        <begin position="25"/>
        <end position="42"/>
    </location>
</feature>
<keyword evidence="1" id="KW-1133">Transmembrane helix</keyword>
<evidence type="ECO:0000313" key="2">
    <source>
        <dbReference type="EMBL" id="GBF05833.1"/>
    </source>
</evidence>
<evidence type="ECO:0000313" key="3">
    <source>
        <dbReference type="Proteomes" id="UP000236569"/>
    </source>
</evidence>
<name>A0A2I9CV96_9DEIO</name>
<accession>A0A2I9CV96</accession>
<reference evidence="3" key="1">
    <citation type="submission" date="2018-01" db="EMBL/GenBank/DDBJ databases">
        <title>Draft Genome Sequence of the Radioresistant Bacterium Deinococcus aerius TR0125, Isolated from the Higher Atmosphere above Japan.</title>
        <authorList>
            <person name="Satoh K."/>
            <person name="Arai H."/>
            <person name="Sanzen T."/>
            <person name="Kawaguchi Y."/>
            <person name="Hayashi H."/>
            <person name="Yokobori S."/>
            <person name="Yamagishi A."/>
            <person name="Oono Y."/>
            <person name="Narumi I."/>
        </authorList>
    </citation>
    <scope>NUCLEOTIDE SEQUENCE [LARGE SCALE GENOMIC DNA]</scope>
    <source>
        <strain evidence="3">TR0125</strain>
    </source>
</reference>
<sequence length="144" mass="15695">MPDLTALAARWDAALNGALLQDAQVGYLLLTTLRVLVAWAAWRALQALGRWLAVALPPPRTPANVLYWARWWVWLRLREYAPLKVGVTASAVLLVLQIPAGVRGVRNVLTPASLGFSLALLLLLIGLAQLLNSLARRIAHPADP</sequence>
<dbReference type="Proteomes" id="UP000236569">
    <property type="component" value="Unassembled WGS sequence"/>
</dbReference>
<keyword evidence="3" id="KW-1185">Reference proteome</keyword>